<evidence type="ECO:0000313" key="2">
    <source>
        <dbReference type="Proteomes" id="UP000295793"/>
    </source>
</evidence>
<evidence type="ECO:0000313" key="1">
    <source>
        <dbReference type="EMBL" id="TCS37084.1"/>
    </source>
</evidence>
<keyword evidence="2" id="KW-1185">Reference proteome</keyword>
<comment type="caution">
    <text evidence="1">The sequence shown here is derived from an EMBL/GenBank/DDBJ whole genome shotgun (WGS) entry which is preliminary data.</text>
</comment>
<name>A0A4R3HWD1_9GAMM</name>
<sequence length="75" mass="8412">MENNYRCRTSNLILRGSRAIGKNVTAYFSQIRSTKGGNKLLPTAIQLNATAALRYSVIQRGMVKFLGYWAKQTVT</sequence>
<gene>
    <name evidence="1" type="ORF">BCF53_1212</name>
</gene>
<reference evidence="1 2" key="1">
    <citation type="submission" date="2019-03" db="EMBL/GenBank/DDBJ databases">
        <title>Genomic Encyclopedia of Archaeal and Bacterial Type Strains, Phase II (KMG-II): from individual species to whole genera.</title>
        <authorList>
            <person name="Goeker M."/>
        </authorList>
    </citation>
    <scope>NUCLEOTIDE SEQUENCE [LARGE SCALE GENOMIC DNA]</scope>
    <source>
        <strain evidence="1 2">DSM 15388</strain>
    </source>
</reference>
<dbReference type="AlphaFoldDB" id="A0A4R3HWD1"/>
<protein>
    <submittedName>
        <fullName evidence="1">Uncharacterized protein</fullName>
    </submittedName>
</protein>
<organism evidence="1 2">
    <name type="scientific">Reinekea marinisedimentorum</name>
    <dbReference type="NCBI Taxonomy" id="230495"/>
    <lineage>
        <taxon>Bacteria</taxon>
        <taxon>Pseudomonadati</taxon>
        <taxon>Pseudomonadota</taxon>
        <taxon>Gammaproteobacteria</taxon>
        <taxon>Oceanospirillales</taxon>
        <taxon>Saccharospirillaceae</taxon>
        <taxon>Reinekea</taxon>
    </lineage>
</organism>
<accession>A0A4R3HWD1</accession>
<dbReference type="EMBL" id="SLZR01000021">
    <property type="protein sequence ID" value="TCS37084.1"/>
    <property type="molecule type" value="Genomic_DNA"/>
</dbReference>
<dbReference type="Proteomes" id="UP000295793">
    <property type="component" value="Unassembled WGS sequence"/>
</dbReference>
<proteinExistence type="predicted"/>